<dbReference type="CDD" id="cd00090">
    <property type="entry name" value="HTH_ARSR"/>
    <property type="match status" value="1"/>
</dbReference>
<evidence type="ECO:0000259" key="2">
    <source>
        <dbReference type="Pfam" id="PF01978"/>
    </source>
</evidence>
<evidence type="ECO:0000313" key="4">
    <source>
        <dbReference type="EMBL" id="MBF8437552.1"/>
    </source>
</evidence>
<dbReference type="AlphaFoldDB" id="A0A931ASA9"/>
<dbReference type="PANTHER" id="PTHR34293:SF1">
    <property type="entry name" value="HTH-TYPE TRANSCRIPTIONAL REGULATOR TRMBL2"/>
    <property type="match status" value="1"/>
</dbReference>
<comment type="caution">
    <text evidence="4">The sequence shown here is derived from an EMBL/GenBank/DDBJ whole genome shotgun (WGS) entry which is preliminary data.</text>
</comment>
<dbReference type="InterPro" id="IPR021586">
    <property type="entry name" value="Tscrpt_reg_TrmB_C"/>
</dbReference>
<dbReference type="SUPFAM" id="SSF46785">
    <property type="entry name" value="Winged helix' DNA-binding domain"/>
    <property type="match status" value="1"/>
</dbReference>
<keyword evidence="5" id="KW-1185">Reference proteome</keyword>
<evidence type="ECO:0000313" key="5">
    <source>
        <dbReference type="Proteomes" id="UP000621436"/>
    </source>
</evidence>
<dbReference type="PANTHER" id="PTHR34293">
    <property type="entry name" value="HTH-TYPE TRANSCRIPTIONAL REGULATOR TRMBL2"/>
    <property type="match status" value="1"/>
</dbReference>
<evidence type="ECO:0000259" key="3">
    <source>
        <dbReference type="Pfam" id="PF11495"/>
    </source>
</evidence>
<dbReference type="Pfam" id="PF01978">
    <property type="entry name" value="TrmB"/>
    <property type="match status" value="1"/>
</dbReference>
<feature type="coiled-coil region" evidence="1">
    <location>
        <begin position="80"/>
        <end position="107"/>
    </location>
</feature>
<sequence length="266" mass="30534">MANQKEKEILDRMAQLGFNKYEAKTYITLLEESGISAYEISKQSGVPQSKIYETVKGLVEEGIIIAQGSNPVHYSPLPLKEFISRYRKKLEENLSTLEDELTDIGQQPDIDYMWHFQGEQSCLDKAKEIIQDAEKSLLMEIWEEELEGIKDELIKAEARNVSITTVFYGESTELPGEVFYHRLEGLSKSATEEGRWLTVIADKQNCFFGSFGSEETEAIWTQNKAFMLMAKSFISHDIYISEINKELGEELDKKFGPNLSKLRRNF</sequence>
<dbReference type="Pfam" id="PF11495">
    <property type="entry name" value="Regulator_TrmB"/>
    <property type="match status" value="1"/>
</dbReference>
<reference evidence="4" key="1">
    <citation type="submission" date="2020-11" db="EMBL/GenBank/DDBJ databases">
        <title>Halonatronomonas betainensis gen. nov., sp. nov. a novel haloalkaliphilic representative of the family Halanaerobiacae capable of betaine degradation.</title>
        <authorList>
            <person name="Boltyanskaya Y."/>
            <person name="Kevbrin V."/>
            <person name="Detkova E."/>
            <person name="Grouzdev D.S."/>
            <person name="Koziaeva V."/>
            <person name="Zhilina T."/>
        </authorList>
    </citation>
    <scope>NUCLEOTIDE SEQUENCE</scope>
    <source>
        <strain evidence="4">Z-7014</strain>
    </source>
</reference>
<dbReference type="EMBL" id="JADPIE010000006">
    <property type="protein sequence ID" value="MBF8437552.1"/>
    <property type="molecule type" value="Genomic_DNA"/>
</dbReference>
<keyword evidence="1" id="KW-0175">Coiled coil</keyword>
<organism evidence="4 5">
    <name type="scientific">Halonatronomonas betaini</name>
    <dbReference type="NCBI Taxonomy" id="2778430"/>
    <lineage>
        <taxon>Bacteria</taxon>
        <taxon>Bacillati</taxon>
        <taxon>Bacillota</taxon>
        <taxon>Clostridia</taxon>
        <taxon>Halanaerobiales</taxon>
        <taxon>Halarsenatibacteraceae</taxon>
        <taxon>Halonatronomonas</taxon>
    </lineage>
</organism>
<dbReference type="InterPro" id="IPR036388">
    <property type="entry name" value="WH-like_DNA-bd_sf"/>
</dbReference>
<dbReference type="InterPro" id="IPR036390">
    <property type="entry name" value="WH_DNA-bd_sf"/>
</dbReference>
<evidence type="ECO:0000256" key="1">
    <source>
        <dbReference type="SAM" id="Coils"/>
    </source>
</evidence>
<dbReference type="CDD" id="cd09124">
    <property type="entry name" value="PLDc_like_TrmB_middle"/>
    <property type="match status" value="1"/>
</dbReference>
<gene>
    <name evidence="4" type="ORF">I0Q91_10695</name>
</gene>
<dbReference type="Gene3D" id="1.10.10.10">
    <property type="entry name" value="Winged helix-like DNA-binding domain superfamily/Winged helix DNA-binding domain"/>
    <property type="match status" value="1"/>
</dbReference>
<dbReference type="RefSeq" id="WP_270454546.1">
    <property type="nucleotide sequence ID" value="NZ_JADPIE010000006.1"/>
</dbReference>
<name>A0A931ASA9_9FIRM</name>
<proteinExistence type="predicted"/>
<dbReference type="InterPro" id="IPR002831">
    <property type="entry name" value="Tscrpt_reg_TrmB_N"/>
</dbReference>
<feature type="domain" description="Transcription regulator TrmB N-terminal" evidence="2">
    <location>
        <begin position="14"/>
        <end position="79"/>
    </location>
</feature>
<dbReference type="Proteomes" id="UP000621436">
    <property type="component" value="Unassembled WGS sequence"/>
</dbReference>
<dbReference type="InterPro" id="IPR011991">
    <property type="entry name" value="ArsR-like_HTH"/>
</dbReference>
<protein>
    <submittedName>
        <fullName evidence="4">TrmB family transcriptional regulator</fullName>
    </submittedName>
</protein>
<accession>A0A931ASA9</accession>
<dbReference type="InterPro" id="IPR051797">
    <property type="entry name" value="TrmB-like"/>
</dbReference>
<feature type="domain" description="Transcription regulator TrmB C-terminal" evidence="3">
    <location>
        <begin position="113"/>
        <end position="229"/>
    </location>
</feature>